<dbReference type="InterPro" id="IPR014721">
    <property type="entry name" value="Ribsml_uS5_D2-typ_fold_subgr"/>
</dbReference>
<dbReference type="Gene3D" id="3.30.230.10">
    <property type="match status" value="1"/>
</dbReference>
<evidence type="ECO:0000313" key="2">
    <source>
        <dbReference type="Proteomes" id="UP001620645"/>
    </source>
</evidence>
<dbReference type="SUPFAM" id="SSF54211">
    <property type="entry name" value="Ribosomal protein S5 domain 2-like"/>
    <property type="match status" value="1"/>
</dbReference>
<sequence>MPLVAGQAHGEAYVLIAKETVNVQHEALTVLANYSMSVFIDAKITLQLHPRDNRRITGNSGSAAALCAICSLVMGRLCRSDTAVTALVAGEPLLHAVAGLQLKADAMRAAGLRRLVMATANENDWNALPPWLFLHTYSFTHILRACELNRPNCTFARLGLVRVTDHIRQKLLHGTSFGEDYVAIAKTTIDDRHESLTCSAARSVQACEWSAVPLGHGGDGESGWNGVSGRDCRLVGLRGQRHGDDRLMEIS</sequence>
<organism evidence="1 2">
    <name type="scientific">Heterodera schachtii</name>
    <name type="common">Sugarbeet cyst nematode worm</name>
    <name type="synonym">Tylenchus schachtii</name>
    <dbReference type="NCBI Taxonomy" id="97005"/>
    <lineage>
        <taxon>Eukaryota</taxon>
        <taxon>Metazoa</taxon>
        <taxon>Ecdysozoa</taxon>
        <taxon>Nematoda</taxon>
        <taxon>Chromadorea</taxon>
        <taxon>Rhabditida</taxon>
        <taxon>Tylenchina</taxon>
        <taxon>Tylenchomorpha</taxon>
        <taxon>Tylenchoidea</taxon>
        <taxon>Heteroderidae</taxon>
        <taxon>Heteroderinae</taxon>
        <taxon>Heterodera</taxon>
    </lineage>
</organism>
<reference evidence="1 2" key="1">
    <citation type="submission" date="2024-10" db="EMBL/GenBank/DDBJ databases">
        <authorList>
            <person name="Kim D."/>
        </authorList>
    </citation>
    <scope>NUCLEOTIDE SEQUENCE [LARGE SCALE GENOMIC DNA]</scope>
    <source>
        <strain evidence="1">Taebaek</strain>
    </source>
</reference>
<name>A0ABD2J2E2_HETSC</name>
<dbReference type="Proteomes" id="UP001620645">
    <property type="component" value="Unassembled WGS sequence"/>
</dbReference>
<dbReference type="InterPro" id="IPR020568">
    <property type="entry name" value="Ribosomal_Su5_D2-typ_SF"/>
</dbReference>
<keyword evidence="2" id="KW-1185">Reference proteome</keyword>
<proteinExistence type="predicted"/>
<dbReference type="EMBL" id="JBICCN010000212">
    <property type="protein sequence ID" value="KAL3086143.1"/>
    <property type="molecule type" value="Genomic_DNA"/>
</dbReference>
<protein>
    <submittedName>
        <fullName evidence="1">Uncharacterized protein</fullName>
    </submittedName>
</protein>
<dbReference type="AlphaFoldDB" id="A0ABD2J2E2"/>
<comment type="caution">
    <text evidence="1">The sequence shown here is derived from an EMBL/GenBank/DDBJ whole genome shotgun (WGS) entry which is preliminary data.</text>
</comment>
<accession>A0ABD2J2E2</accession>
<evidence type="ECO:0000313" key="1">
    <source>
        <dbReference type="EMBL" id="KAL3086143.1"/>
    </source>
</evidence>
<gene>
    <name evidence="1" type="ORF">niasHS_008916</name>
</gene>